<gene>
    <name evidence="2" type="ORF">KAK03_08415</name>
</gene>
<protein>
    <submittedName>
        <fullName evidence="2">Uncharacterized protein</fullName>
    </submittedName>
</protein>
<keyword evidence="1" id="KW-1133">Transmembrane helix</keyword>
<dbReference type="Proteomes" id="UP000676246">
    <property type="component" value="Unassembled WGS sequence"/>
</dbReference>
<comment type="caution">
    <text evidence="2">The sequence shown here is derived from an EMBL/GenBank/DDBJ whole genome shotgun (WGS) entry which is preliminary data.</text>
</comment>
<organism evidence="2 3">
    <name type="scientific">Ideonella alba</name>
    <dbReference type="NCBI Taxonomy" id="2824118"/>
    <lineage>
        <taxon>Bacteria</taxon>
        <taxon>Pseudomonadati</taxon>
        <taxon>Pseudomonadota</taxon>
        <taxon>Betaproteobacteria</taxon>
        <taxon>Burkholderiales</taxon>
        <taxon>Sphaerotilaceae</taxon>
        <taxon>Ideonella</taxon>
    </lineage>
</organism>
<proteinExistence type="predicted"/>
<dbReference type="AlphaFoldDB" id="A0A940YIH1"/>
<dbReference type="RefSeq" id="WP_210853305.1">
    <property type="nucleotide sequence ID" value="NZ_JAGQDD010000004.1"/>
</dbReference>
<evidence type="ECO:0000256" key="1">
    <source>
        <dbReference type="SAM" id="Phobius"/>
    </source>
</evidence>
<feature type="transmembrane region" description="Helical" evidence="1">
    <location>
        <begin position="50"/>
        <end position="78"/>
    </location>
</feature>
<accession>A0A940YIH1</accession>
<reference evidence="2 3" key="1">
    <citation type="submission" date="2021-04" db="EMBL/GenBank/DDBJ databases">
        <title>The genome sequence of Ideonella sp. 3Y2.</title>
        <authorList>
            <person name="Liu Y."/>
        </authorList>
    </citation>
    <scope>NUCLEOTIDE SEQUENCE [LARGE SCALE GENOMIC DNA]</scope>
    <source>
        <strain evidence="2 3">3Y2</strain>
    </source>
</reference>
<sequence>MPETAEERASLERKLGRELSAQDDPWLNAAKSKTTYPFLAGFGRALKAQFLILAVIGMLFALGAPFGISFMIAMVYIVLVQELEVVGNPFMLILGLMLGVAVVNGCLAKLASRAPPTSTSPN</sequence>
<evidence type="ECO:0000313" key="3">
    <source>
        <dbReference type="Proteomes" id="UP000676246"/>
    </source>
</evidence>
<name>A0A940YIH1_9BURK</name>
<keyword evidence="1" id="KW-0812">Transmembrane</keyword>
<dbReference type="EMBL" id="JAGQDD010000004">
    <property type="protein sequence ID" value="MBQ0930509.1"/>
    <property type="molecule type" value="Genomic_DNA"/>
</dbReference>
<keyword evidence="3" id="KW-1185">Reference proteome</keyword>
<keyword evidence="1" id="KW-0472">Membrane</keyword>
<feature type="transmembrane region" description="Helical" evidence="1">
    <location>
        <begin position="90"/>
        <end position="111"/>
    </location>
</feature>
<evidence type="ECO:0000313" key="2">
    <source>
        <dbReference type="EMBL" id="MBQ0930509.1"/>
    </source>
</evidence>